<sequence length="263" mass="27562">MKRLVDLSLATRDTPSEATPVTVELLDHVTGATVLGLTPEDFPDGMAISNETVTLTTHTGTHMDAPLHYGPTSGGRPAKAIDEVPLEWCYGPGVRLDVRHVPPGEGITVEHLTAALGEAGHELAPGDIVMLWTGADALWGSADYLSVFPGLTGKGTAFLAESGVRVIGIDAWGLDRPVPAMIEEYRRTGDNSCLWPAHIYGRTQEYLQLEKLTNLGALPAATGFEVSCFPVAVAGAGAGWTRVVAVLDDADGPDGPDGPEGSS</sequence>
<organism evidence="1 2">
    <name type="scientific">Streptomyces boncukensis</name>
    <dbReference type="NCBI Taxonomy" id="2711219"/>
    <lineage>
        <taxon>Bacteria</taxon>
        <taxon>Bacillati</taxon>
        <taxon>Actinomycetota</taxon>
        <taxon>Actinomycetes</taxon>
        <taxon>Kitasatosporales</taxon>
        <taxon>Streptomycetaceae</taxon>
        <taxon>Streptomyces</taxon>
    </lineage>
</organism>
<dbReference type="InterPro" id="IPR037175">
    <property type="entry name" value="KFase_sf"/>
</dbReference>
<dbReference type="Proteomes" id="UP000477722">
    <property type="component" value="Unassembled WGS sequence"/>
</dbReference>
<name>A0A6G4WYH3_9ACTN</name>
<accession>A0A6G4WYH3</accession>
<dbReference type="Pfam" id="PF04199">
    <property type="entry name" value="Cyclase"/>
    <property type="match status" value="1"/>
</dbReference>
<dbReference type="PANTHER" id="PTHR43564:SF2">
    <property type="entry name" value="BLR6059 PROTEIN"/>
    <property type="match status" value="1"/>
</dbReference>
<dbReference type="GO" id="GO:0019441">
    <property type="term" value="P:L-tryptophan catabolic process to kynurenine"/>
    <property type="evidence" value="ECO:0007669"/>
    <property type="project" value="InterPro"/>
</dbReference>
<evidence type="ECO:0000313" key="2">
    <source>
        <dbReference type="Proteomes" id="UP000477722"/>
    </source>
</evidence>
<dbReference type="RefSeq" id="WP_165299953.1">
    <property type="nucleotide sequence ID" value="NZ_JAAKZZ010000182.1"/>
</dbReference>
<reference evidence="1 2" key="1">
    <citation type="submission" date="2020-02" db="EMBL/GenBank/DDBJ databases">
        <title>Whole-genome analyses of novel actinobacteria.</title>
        <authorList>
            <person name="Sahin N."/>
            <person name="Tatar D."/>
        </authorList>
    </citation>
    <scope>NUCLEOTIDE SEQUENCE [LARGE SCALE GENOMIC DNA]</scope>
    <source>
        <strain evidence="1 2">SB3404</strain>
    </source>
</reference>
<dbReference type="Gene3D" id="3.50.30.50">
    <property type="entry name" value="Putative cyclase"/>
    <property type="match status" value="1"/>
</dbReference>
<dbReference type="PANTHER" id="PTHR43564">
    <property type="entry name" value="KYNURENINE FORMAMIDASE-LIKE PROTEIN"/>
    <property type="match status" value="1"/>
</dbReference>
<dbReference type="AlphaFoldDB" id="A0A6G4WYH3"/>
<protein>
    <submittedName>
        <fullName evidence="1">Cyclase family protein</fullName>
    </submittedName>
</protein>
<dbReference type="GO" id="GO:0004061">
    <property type="term" value="F:arylformamidase activity"/>
    <property type="evidence" value="ECO:0007669"/>
    <property type="project" value="InterPro"/>
</dbReference>
<comment type="caution">
    <text evidence="1">The sequence shown here is derived from an EMBL/GenBank/DDBJ whole genome shotgun (WGS) entry which is preliminary data.</text>
</comment>
<proteinExistence type="predicted"/>
<gene>
    <name evidence="1" type="ORF">G5C65_18415</name>
</gene>
<dbReference type="SUPFAM" id="SSF102198">
    <property type="entry name" value="Putative cyclase"/>
    <property type="match status" value="1"/>
</dbReference>
<dbReference type="InterPro" id="IPR007325">
    <property type="entry name" value="KFase/CYL"/>
</dbReference>
<keyword evidence="2" id="KW-1185">Reference proteome</keyword>
<dbReference type="EMBL" id="JAAKZZ010000182">
    <property type="protein sequence ID" value="NGO70285.1"/>
    <property type="molecule type" value="Genomic_DNA"/>
</dbReference>
<evidence type="ECO:0000313" key="1">
    <source>
        <dbReference type="EMBL" id="NGO70285.1"/>
    </source>
</evidence>